<evidence type="ECO:0000256" key="6">
    <source>
        <dbReference type="ARBA" id="ARBA00022989"/>
    </source>
</evidence>
<protein>
    <recommendedName>
        <fullName evidence="9">TRAP transporter small permease protein</fullName>
    </recommendedName>
</protein>
<keyword evidence="6 9" id="KW-1133">Transmembrane helix</keyword>
<keyword evidence="3" id="KW-1003">Cell membrane</keyword>
<evidence type="ECO:0000256" key="3">
    <source>
        <dbReference type="ARBA" id="ARBA00022475"/>
    </source>
</evidence>
<feature type="domain" description="Tripartite ATP-independent periplasmic transporters DctQ component" evidence="10">
    <location>
        <begin position="46"/>
        <end position="172"/>
    </location>
</feature>
<reference evidence="11 12" key="1">
    <citation type="submission" date="2019-12" db="EMBL/GenBank/DDBJ databases">
        <title>Complete genome sequence of Algicella marina strain 9Alg 56(T) isolated from the red alga Tichocarpus crinitus.</title>
        <authorList>
            <person name="Kim S.-G."/>
            <person name="Nedashkovskaya O.I."/>
        </authorList>
    </citation>
    <scope>NUCLEOTIDE SEQUENCE [LARGE SCALE GENOMIC DNA]</scope>
    <source>
        <strain evidence="11 12">9Alg 56</strain>
    </source>
</reference>
<evidence type="ECO:0000313" key="11">
    <source>
        <dbReference type="EMBL" id="QHQ35367.1"/>
    </source>
</evidence>
<keyword evidence="7 9" id="KW-0472">Membrane</keyword>
<comment type="subcellular location">
    <subcellularLocation>
        <location evidence="1 9">Cell inner membrane</location>
        <topology evidence="1 9">Multi-pass membrane protein</topology>
    </subcellularLocation>
</comment>
<dbReference type="GO" id="GO:0022857">
    <property type="term" value="F:transmembrane transporter activity"/>
    <property type="evidence" value="ECO:0007669"/>
    <property type="project" value="UniProtKB-UniRule"/>
</dbReference>
<keyword evidence="12" id="KW-1185">Reference proteome</keyword>
<organism evidence="11 12">
    <name type="scientific">Algicella marina</name>
    <dbReference type="NCBI Taxonomy" id="2683284"/>
    <lineage>
        <taxon>Bacteria</taxon>
        <taxon>Pseudomonadati</taxon>
        <taxon>Pseudomonadota</taxon>
        <taxon>Alphaproteobacteria</taxon>
        <taxon>Rhodobacterales</taxon>
        <taxon>Paracoccaceae</taxon>
        <taxon>Algicella</taxon>
    </lineage>
</organism>
<dbReference type="GO" id="GO:0015740">
    <property type="term" value="P:C4-dicarboxylate transport"/>
    <property type="evidence" value="ECO:0007669"/>
    <property type="project" value="TreeGrafter"/>
</dbReference>
<dbReference type="RefSeq" id="WP_161861929.1">
    <property type="nucleotide sequence ID" value="NZ_CP046620.1"/>
</dbReference>
<evidence type="ECO:0000256" key="7">
    <source>
        <dbReference type="ARBA" id="ARBA00023136"/>
    </source>
</evidence>
<dbReference type="AlphaFoldDB" id="A0A6P1T034"/>
<keyword evidence="2 9" id="KW-0813">Transport</keyword>
<accession>A0A6P1T034</accession>
<evidence type="ECO:0000256" key="4">
    <source>
        <dbReference type="ARBA" id="ARBA00022519"/>
    </source>
</evidence>
<dbReference type="InterPro" id="IPR007387">
    <property type="entry name" value="TRAP_DctQ"/>
</dbReference>
<comment type="function">
    <text evidence="9">Part of the tripartite ATP-independent periplasmic (TRAP) transport system.</text>
</comment>
<keyword evidence="4 9" id="KW-0997">Cell inner membrane</keyword>
<evidence type="ECO:0000256" key="8">
    <source>
        <dbReference type="ARBA" id="ARBA00038436"/>
    </source>
</evidence>
<dbReference type="Proteomes" id="UP000464495">
    <property type="component" value="Chromosome"/>
</dbReference>
<dbReference type="GO" id="GO:0005886">
    <property type="term" value="C:plasma membrane"/>
    <property type="evidence" value="ECO:0007669"/>
    <property type="project" value="UniProtKB-SubCell"/>
</dbReference>
<proteinExistence type="inferred from homology"/>
<keyword evidence="5 9" id="KW-0812">Transmembrane</keyword>
<evidence type="ECO:0000259" key="10">
    <source>
        <dbReference type="Pfam" id="PF04290"/>
    </source>
</evidence>
<dbReference type="InterPro" id="IPR055348">
    <property type="entry name" value="DctQ"/>
</dbReference>
<sequence>MRETDDSAEGHGDGAVSPSVTFADESDNLGGLHWIDLPGIVSFWALAIVVFLQFFTRYVLNDSLAWTEEVARYLLILVCFLGSVTAVRRHSHIMLEFLIRMAPRRLGKVMAVMAEMISFAFYAGLFWIGLSLVDKTRQQMVTLPVPKKYIYAICVGALLVMTIYSALNLWRKLWATPEDIMRQLDPAATEKD</sequence>
<feature type="transmembrane region" description="Helical" evidence="9">
    <location>
        <begin position="149"/>
        <end position="170"/>
    </location>
</feature>
<feature type="transmembrane region" description="Helical" evidence="9">
    <location>
        <begin position="109"/>
        <end position="129"/>
    </location>
</feature>
<dbReference type="EMBL" id="CP046620">
    <property type="protein sequence ID" value="QHQ35367.1"/>
    <property type="molecule type" value="Genomic_DNA"/>
</dbReference>
<evidence type="ECO:0000313" key="12">
    <source>
        <dbReference type="Proteomes" id="UP000464495"/>
    </source>
</evidence>
<dbReference type="KEGG" id="amaq:GO499_09250"/>
<dbReference type="Pfam" id="PF04290">
    <property type="entry name" value="DctQ"/>
    <property type="match status" value="1"/>
</dbReference>
<comment type="similarity">
    <text evidence="8 9">Belongs to the TRAP transporter small permease family.</text>
</comment>
<evidence type="ECO:0000256" key="2">
    <source>
        <dbReference type="ARBA" id="ARBA00022448"/>
    </source>
</evidence>
<comment type="subunit">
    <text evidence="9">The complex comprises the extracytoplasmic solute receptor protein and the two transmembrane proteins.</text>
</comment>
<gene>
    <name evidence="11" type="ORF">GO499_09250</name>
</gene>
<dbReference type="PANTHER" id="PTHR35011">
    <property type="entry name" value="2,3-DIKETO-L-GULONATE TRAP TRANSPORTER SMALL PERMEASE PROTEIN YIAM"/>
    <property type="match status" value="1"/>
</dbReference>
<evidence type="ECO:0000256" key="5">
    <source>
        <dbReference type="ARBA" id="ARBA00022692"/>
    </source>
</evidence>
<name>A0A6P1T034_9RHOB</name>
<evidence type="ECO:0000256" key="9">
    <source>
        <dbReference type="RuleBase" id="RU369079"/>
    </source>
</evidence>
<feature type="transmembrane region" description="Helical" evidence="9">
    <location>
        <begin position="70"/>
        <end position="88"/>
    </location>
</feature>
<feature type="transmembrane region" description="Helical" evidence="9">
    <location>
        <begin position="37"/>
        <end position="58"/>
    </location>
</feature>
<evidence type="ECO:0000256" key="1">
    <source>
        <dbReference type="ARBA" id="ARBA00004429"/>
    </source>
</evidence>
<dbReference type="PANTHER" id="PTHR35011:SF11">
    <property type="entry name" value="TRAP TRANSPORTER SMALL PERMEASE PROTEIN"/>
    <property type="match status" value="1"/>
</dbReference>